<keyword evidence="1" id="KW-0472">Membrane</keyword>
<proteinExistence type="predicted"/>
<dbReference type="RefSeq" id="WP_395126260.1">
    <property type="nucleotide sequence ID" value="NZ_JBIMSN010000012.1"/>
</dbReference>
<evidence type="ECO:0000313" key="3">
    <source>
        <dbReference type="EMBL" id="MFH5245448.1"/>
    </source>
</evidence>
<dbReference type="Proteomes" id="UP001609176">
    <property type="component" value="Unassembled WGS sequence"/>
</dbReference>
<dbReference type="EMBL" id="JBIMSP010000076">
    <property type="protein sequence ID" value="MFH5245448.1"/>
    <property type="molecule type" value="Genomic_DNA"/>
</dbReference>
<sequence>MTATSPSRGISARLLAVLAVLAGLALAQGLQCRDGMPAMSLPGSMPQSVMYSAPADTDASDDADLVTGAFHIVKAAADAAGEPMALGGVLAACLVAVLTWLAASTLRLRRTSVAVGCPIRAGPSRAAHAALPRAPTLAQLCVLRT</sequence>
<dbReference type="EMBL" id="JBIMSN010000012">
    <property type="protein sequence ID" value="MFH5227582.1"/>
    <property type="molecule type" value="Genomic_DNA"/>
</dbReference>
<name>A0ABW7K168_9NOCA</name>
<keyword evidence="1" id="KW-1133">Transmembrane helix</keyword>
<evidence type="ECO:0000313" key="5">
    <source>
        <dbReference type="Proteomes" id="UP001609219"/>
    </source>
</evidence>
<evidence type="ECO:0000256" key="1">
    <source>
        <dbReference type="SAM" id="Phobius"/>
    </source>
</evidence>
<feature type="transmembrane region" description="Helical" evidence="1">
    <location>
        <begin position="84"/>
        <end position="103"/>
    </location>
</feature>
<organism evidence="2 5">
    <name type="scientific">Antrihabitans spumae</name>
    <dbReference type="NCBI Taxonomy" id="3373370"/>
    <lineage>
        <taxon>Bacteria</taxon>
        <taxon>Bacillati</taxon>
        <taxon>Actinomycetota</taxon>
        <taxon>Actinomycetes</taxon>
        <taxon>Mycobacteriales</taxon>
        <taxon>Nocardiaceae</taxon>
        <taxon>Antrihabitans</taxon>
    </lineage>
</organism>
<evidence type="ECO:0000313" key="4">
    <source>
        <dbReference type="Proteomes" id="UP001609176"/>
    </source>
</evidence>
<gene>
    <name evidence="3" type="ORF">ACHIPV_26760</name>
    <name evidence="2" type="ORF">ACHIRB_03120</name>
</gene>
<keyword evidence="1" id="KW-0812">Transmembrane</keyword>
<reference evidence="4 5" key="1">
    <citation type="submission" date="2024-10" db="EMBL/GenBank/DDBJ databases">
        <authorList>
            <person name="Riesco R."/>
        </authorList>
    </citation>
    <scope>NUCLEOTIDE SEQUENCE [LARGE SCALE GENOMIC DNA]</scope>
    <source>
        <strain evidence="3 4">NCIMB 15448</strain>
        <strain evidence="2 5">NCIMB 15450</strain>
    </source>
</reference>
<evidence type="ECO:0000313" key="2">
    <source>
        <dbReference type="EMBL" id="MFH5227582.1"/>
    </source>
</evidence>
<keyword evidence="5" id="KW-1185">Reference proteome</keyword>
<accession>A0ABW7K168</accession>
<protein>
    <submittedName>
        <fullName evidence="2">Uncharacterized protein</fullName>
    </submittedName>
</protein>
<dbReference type="Proteomes" id="UP001609219">
    <property type="component" value="Unassembled WGS sequence"/>
</dbReference>
<comment type="caution">
    <text evidence="2">The sequence shown here is derived from an EMBL/GenBank/DDBJ whole genome shotgun (WGS) entry which is preliminary data.</text>
</comment>